<name>A0A9N9MJP9_9CUCU</name>
<dbReference type="GO" id="GO:0008013">
    <property type="term" value="F:beta-catenin binding"/>
    <property type="evidence" value="ECO:0007669"/>
    <property type="project" value="TreeGrafter"/>
</dbReference>
<dbReference type="PROSITE" id="PS50268">
    <property type="entry name" value="CADHERIN_2"/>
    <property type="match status" value="4"/>
</dbReference>
<evidence type="ECO:0000256" key="5">
    <source>
        <dbReference type="PROSITE-ProRule" id="PRU00043"/>
    </source>
</evidence>
<dbReference type="InterPro" id="IPR020894">
    <property type="entry name" value="Cadherin_CS"/>
</dbReference>
<dbReference type="GO" id="GO:0016339">
    <property type="term" value="P:calcium-dependent cell-cell adhesion via plasma membrane cell adhesion molecules"/>
    <property type="evidence" value="ECO:0007669"/>
    <property type="project" value="TreeGrafter"/>
</dbReference>
<keyword evidence="9" id="KW-1185">Reference proteome</keyword>
<reference evidence="8" key="1">
    <citation type="submission" date="2022-01" db="EMBL/GenBank/DDBJ databases">
        <authorList>
            <person name="King R."/>
        </authorList>
    </citation>
    <scope>NUCLEOTIDE SEQUENCE</scope>
</reference>
<evidence type="ECO:0000256" key="6">
    <source>
        <dbReference type="SAM" id="Phobius"/>
    </source>
</evidence>
<dbReference type="GO" id="GO:0044331">
    <property type="term" value="P:cell-cell adhesion mediated by cadherin"/>
    <property type="evidence" value="ECO:0007669"/>
    <property type="project" value="TreeGrafter"/>
</dbReference>
<keyword evidence="3 5" id="KW-0106">Calcium</keyword>
<dbReference type="CDD" id="cd11304">
    <property type="entry name" value="Cadherin_repeat"/>
    <property type="match status" value="3"/>
</dbReference>
<dbReference type="FunFam" id="2.60.40.60:FF:000306">
    <property type="entry name" value="Cadherin 23"/>
    <property type="match status" value="1"/>
</dbReference>
<dbReference type="PANTHER" id="PTHR24027:SF423">
    <property type="entry name" value="PROTOCADHERIN-16"/>
    <property type="match status" value="1"/>
</dbReference>
<dbReference type="GO" id="GO:0016477">
    <property type="term" value="P:cell migration"/>
    <property type="evidence" value="ECO:0007669"/>
    <property type="project" value="TreeGrafter"/>
</dbReference>
<sequence>MRAQDLGTPSFVTEEPVHICVMDVNDHAPVFVSPSPNSTLRVPENATVGSALAQIVALDEDIGQNSVIKFRLKADPAGHWKTFNLHTDSGILELALPLNRKTQKFYDIRIEAFDLGVPTSLSSDLDLTVYINDIRGYQPQFLDDEFTIEFTENQRPGAEAKRLPDTIDRDELDYEGTPSPICYFIVGGNENNYFSLHPIDHTLHVIQPLDREEQNIYLLLVKATEDCSYSPEAQLDYPDTSQLKVIIKVLDINDNPPRFIRRVFTGGVSTATPYGTKFMSVKAHDADESKNSEISYYIVGKIQMTLTEGLDLQMREPFTIERETGAVKLNFDPQQGMKGYFDCIVLANDTDGLQDTARVFIYLLREDQRVRFVLRQHAPDLRNRIEVFREILGNVTGHIVNIDEFRVHANKDGSIDKTKTDLYLHLVNKKDNSILEVPDVLKLVDQNTENLNELFKQFNVLDTQPGKSLMLRSKDQVLPTSIAWLTAVSMFLLLMVLLILALFVTQRQAYQRKLKAATATAYVRAESEIEGKSLSILSGRVPNTNKHSMEGSNPIWLKAYENEWYREPEDHCNSSDRDSLDENVICSGESFGSAEFVPKNNEKFSNEILTTNLLDRQNLYQTLASIPVLPVPQPRKLETTEL</sequence>
<dbReference type="GO" id="GO:0034332">
    <property type="term" value="P:adherens junction organization"/>
    <property type="evidence" value="ECO:0007669"/>
    <property type="project" value="TreeGrafter"/>
</dbReference>
<evidence type="ECO:0000256" key="3">
    <source>
        <dbReference type="ARBA" id="ARBA00022837"/>
    </source>
</evidence>
<dbReference type="AlphaFoldDB" id="A0A9N9MJP9"/>
<accession>A0A9N9MJP9</accession>
<dbReference type="PANTHER" id="PTHR24027">
    <property type="entry name" value="CADHERIN-23"/>
    <property type="match status" value="1"/>
</dbReference>
<feature type="domain" description="Cadherin" evidence="7">
    <location>
        <begin position="34"/>
        <end position="141"/>
    </location>
</feature>
<proteinExistence type="predicted"/>
<feature type="domain" description="Cadherin" evidence="7">
    <location>
        <begin position="260"/>
        <end position="381"/>
    </location>
</feature>
<dbReference type="GO" id="GO:0007156">
    <property type="term" value="P:homophilic cell adhesion via plasma membrane adhesion molecules"/>
    <property type="evidence" value="ECO:0007669"/>
    <property type="project" value="InterPro"/>
</dbReference>
<keyword evidence="6" id="KW-0812">Transmembrane</keyword>
<dbReference type="Pfam" id="PF00028">
    <property type="entry name" value="Cadherin"/>
    <property type="match status" value="2"/>
</dbReference>
<dbReference type="SMART" id="SM00112">
    <property type="entry name" value="CA"/>
    <property type="match status" value="3"/>
</dbReference>
<evidence type="ECO:0000256" key="1">
    <source>
        <dbReference type="ARBA" id="ARBA00004370"/>
    </source>
</evidence>
<evidence type="ECO:0000256" key="2">
    <source>
        <dbReference type="ARBA" id="ARBA00022737"/>
    </source>
</evidence>
<dbReference type="GO" id="GO:0016342">
    <property type="term" value="C:catenin complex"/>
    <property type="evidence" value="ECO:0007669"/>
    <property type="project" value="TreeGrafter"/>
</dbReference>
<keyword evidence="2" id="KW-0677">Repeat</keyword>
<evidence type="ECO:0000259" key="7">
    <source>
        <dbReference type="PROSITE" id="PS50268"/>
    </source>
</evidence>
<dbReference type="GO" id="GO:0005509">
    <property type="term" value="F:calcium ion binding"/>
    <property type="evidence" value="ECO:0007669"/>
    <property type="project" value="UniProtKB-UniRule"/>
</dbReference>
<keyword evidence="4 6" id="KW-0472">Membrane</keyword>
<dbReference type="Gene3D" id="2.60.40.60">
    <property type="entry name" value="Cadherins"/>
    <property type="match status" value="3"/>
</dbReference>
<dbReference type="OrthoDB" id="6510378at2759"/>
<dbReference type="GO" id="GO:0007043">
    <property type="term" value="P:cell-cell junction assembly"/>
    <property type="evidence" value="ECO:0007669"/>
    <property type="project" value="TreeGrafter"/>
</dbReference>
<organism evidence="8 9">
    <name type="scientific">Ceutorhynchus assimilis</name>
    <name type="common">cabbage seed weevil</name>
    <dbReference type="NCBI Taxonomy" id="467358"/>
    <lineage>
        <taxon>Eukaryota</taxon>
        <taxon>Metazoa</taxon>
        <taxon>Ecdysozoa</taxon>
        <taxon>Arthropoda</taxon>
        <taxon>Hexapoda</taxon>
        <taxon>Insecta</taxon>
        <taxon>Pterygota</taxon>
        <taxon>Neoptera</taxon>
        <taxon>Endopterygota</taxon>
        <taxon>Coleoptera</taxon>
        <taxon>Polyphaga</taxon>
        <taxon>Cucujiformia</taxon>
        <taxon>Curculionidae</taxon>
        <taxon>Ceutorhynchinae</taxon>
        <taxon>Ceutorhynchus</taxon>
    </lineage>
</organism>
<dbReference type="GO" id="GO:0005912">
    <property type="term" value="C:adherens junction"/>
    <property type="evidence" value="ECO:0007669"/>
    <property type="project" value="TreeGrafter"/>
</dbReference>
<dbReference type="PROSITE" id="PS00232">
    <property type="entry name" value="CADHERIN_1"/>
    <property type="match status" value="2"/>
</dbReference>
<dbReference type="SUPFAM" id="SSF49313">
    <property type="entry name" value="Cadherin-like"/>
    <property type="match status" value="3"/>
</dbReference>
<feature type="transmembrane region" description="Helical" evidence="6">
    <location>
        <begin position="482"/>
        <end position="505"/>
    </location>
</feature>
<dbReference type="InterPro" id="IPR015919">
    <property type="entry name" value="Cadherin-like_sf"/>
</dbReference>
<dbReference type="PRINTS" id="PR00205">
    <property type="entry name" value="CADHERIN"/>
</dbReference>
<dbReference type="GO" id="GO:0000902">
    <property type="term" value="P:cell morphogenesis"/>
    <property type="evidence" value="ECO:0007669"/>
    <property type="project" value="TreeGrafter"/>
</dbReference>
<feature type="domain" description="Cadherin" evidence="7">
    <location>
        <begin position="142"/>
        <end position="259"/>
    </location>
</feature>
<protein>
    <recommendedName>
        <fullName evidence="7">Cadherin domain-containing protein</fullName>
    </recommendedName>
</protein>
<gene>
    <name evidence="8" type="ORF">CEUTPL_LOCUS4870</name>
</gene>
<dbReference type="GO" id="GO:0045296">
    <property type="term" value="F:cadherin binding"/>
    <property type="evidence" value="ECO:0007669"/>
    <property type="project" value="TreeGrafter"/>
</dbReference>
<dbReference type="Proteomes" id="UP001152799">
    <property type="component" value="Chromosome 2"/>
</dbReference>
<keyword evidence="6" id="KW-1133">Transmembrane helix</keyword>
<comment type="subcellular location">
    <subcellularLocation>
        <location evidence="1">Membrane</location>
    </subcellularLocation>
</comment>
<evidence type="ECO:0000256" key="4">
    <source>
        <dbReference type="ARBA" id="ARBA00023136"/>
    </source>
</evidence>
<dbReference type="InterPro" id="IPR002126">
    <property type="entry name" value="Cadherin-like_dom"/>
</dbReference>
<feature type="domain" description="Cadherin" evidence="7">
    <location>
        <begin position="1"/>
        <end position="31"/>
    </location>
</feature>
<evidence type="ECO:0000313" key="8">
    <source>
        <dbReference type="EMBL" id="CAG9764226.1"/>
    </source>
</evidence>
<dbReference type="InterPro" id="IPR039808">
    <property type="entry name" value="Cadherin"/>
</dbReference>
<evidence type="ECO:0000313" key="9">
    <source>
        <dbReference type="Proteomes" id="UP001152799"/>
    </source>
</evidence>
<dbReference type="EMBL" id="OU892278">
    <property type="protein sequence ID" value="CAG9764226.1"/>
    <property type="molecule type" value="Genomic_DNA"/>
</dbReference>